<accession>A0A2T9WLB9</accession>
<reference evidence="3" key="2">
    <citation type="submission" date="2017-05" db="EMBL/GenBank/DDBJ databases">
        <authorList>
            <person name="Song R."/>
            <person name="Chenine A.L."/>
            <person name="Ruprecht R.M."/>
        </authorList>
    </citation>
    <scope>NUCLEOTIDE SEQUENCE</scope>
    <source>
        <strain evidence="3">SCGC AB-777_F03</strain>
    </source>
</reference>
<organism evidence="3">
    <name type="scientific">Nanobsidianus stetteri</name>
    <dbReference type="NCBI Taxonomy" id="1294122"/>
    <lineage>
        <taxon>Archaea</taxon>
        <taxon>Nanobdellota</taxon>
        <taxon>Candidatus Nanoarchaeia</taxon>
        <taxon>Nanoarchaeales</taxon>
        <taxon>Nanopusillaceae</taxon>
        <taxon>Candidatus Nanobsidianus</taxon>
    </lineage>
</organism>
<evidence type="ECO:0000259" key="1">
    <source>
        <dbReference type="SMART" id="SM00933"/>
    </source>
</evidence>
<dbReference type="RefSeq" id="WP_228615480.1">
    <property type="nucleotide sequence ID" value="NZ_QEFP02000016.1"/>
</dbReference>
<comment type="caution">
    <text evidence="3">The sequence shown here is derived from an EMBL/GenBank/DDBJ whole genome shotgun (WGS) entry which is preliminary data.</text>
</comment>
<reference evidence="3" key="1">
    <citation type="journal article" date="2015" name="Appl. Environ. Microbiol.">
        <title>Nanoarchaeota, Their Sulfolobales Host, and Nanoarchaeota Virus Distribution across Yellowstone National Park Hot Springs.</title>
        <authorList>
            <person name="Munson-McGee J.H."/>
            <person name="Field E.K."/>
            <person name="Bateson M."/>
            <person name="Rooney C."/>
            <person name="Stepanauskas R."/>
            <person name="Young M.J."/>
        </authorList>
    </citation>
    <scope>NUCLEOTIDE SEQUENCE [LARGE SCALE GENOMIC DNA]</scope>
    <source>
        <strain evidence="3">SCGC AB-777_F03</strain>
    </source>
</reference>
<dbReference type="SMART" id="SM00933">
    <property type="entry name" value="NurA"/>
    <property type="match status" value="1"/>
</dbReference>
<reference evidence="2" key="4">
    <citation type="submission" date="2021-11" db="EMBL/GenBank/DDBJ databases">
        <authorList>
            <person name="Munson-Mcgee J."/>
            <person name="Field E."/>
            <person name="Bateson M."/>
            <person name="Rooney C."/>
            <person name="Stepanauskas R."/>
            <person name="Young M."/>
        </authorList>
    </citation>
    <scope>NUCLEOTIDE SEQUENCE</scope>
    <source>
        <strain evidence="2">SCGC AB-777_F03</strain>
    </source>
</reference>
<dbReference type="Pfam" id="PF09376">
    <property type="entry name" value="NurA"/>
    <property type="match status" value="1"/>
</dbReference>
<dbReference type="InterPro" id="IPR018977">
    <property type="entry name" value="NurA_domain"/>
</dbReference>
<dbReference type="Proteomes" id="UP000245509">
    <property type="component" value="Unassembled WGS sequence"/>
</dbReference>
<dbReference type="EMBL" id="QEFP01000006">
    <property type="protein sequence ID" value="PVU68626.1"/>
    <property type="molecule type" value="Genomic_DNA"/>
</dbReference>
<reference evidence="2" key="3">
    <citation type="submission" date="2017-05" db="EMBL/GenBank/DDBJ databases">
        <authorList>
            <person name="Munson-Mcgee J.H."/>
        </authorList>
    </citation>
    <scope>NUCLEOTIDE SEQUENCE</scope>
    <source>
        <strain evidence="2">SCGC AB-777_F03</strain>
    </source>
</reference>
<proteinExistence type="predicted"/>
<dbReference type="AlphaFoldDB" id="A0A2T9WLB9"/>
<gene>
    <name evidence="2" type="ORF">DDW03_002470</name>
    <name evidence="3" type="ORF">DDW03_01780</name>
</gene>
<evidence type="ECO:0000313" key="2">
    <source>
        <dbReference type="EMBL" id="MCC5447257.1"/>
    </source>
</evidence>
<evidence type="ECO:0000313" key="3">
    <source>
        <dbReference type="EMBL" id="PVU68626.1"/>
    </source>
</evidence>
<feature type="domain" description="NurA" evidence="1">
    <location>
        <begin position="45"/>
        <end position="283"/>
    </location>
</feature>
<name>A0A2T9WLB9_NANST</name>
<dbReference type="EMBL" id="QEFP02000016">
    <property type="protein sequence ID" value="MCC5447257.1"/>
    <property type="molecule type" value="Genomic_DNA"/>
</dbReference>
<protein>
    <submittedName>
        <fullName evidence="2">DNA double-strand break repair nuclease NurA</fullName>
    </submittedName>
</protein>
<sequence length="310" mass="36901">MLTRNLLEKVSQKINQIKKDEENNKEEKINIGKLNFDNFEVKEKKKYGFIDSSHVNGIVGPYSYIYSRAVIVSDDIYEIIEDIEFFETSFIRSINNENFDIQDISELLSKNLEYKLARKYSDRYIFIDGSIISDSILYSKFLDNFYNENIENRRKEFLENFEYLINNGNLLAVAKRILNLDIIKPGRSDLLTLMKVFPSEIFYTDINEKQLKEFLSSKIPNCSFCNKKIYIIYFRARYNDHIYRLEGMEKVEKEKFKEIIKEVIYDQKSYPRGLKMAHNLCKITNKEKLLLESYIKKILGFEKTVGWETH</sequence>